<dbReference type="RefSeq" id="WP_213180410.1">
    <property type="nucleotide sequence ID" value="NZ_JAWPAZ010000004.1"/>
</dbReference>
<reference evidence="2 3" key="1">
    <citation type="submission" date="2023-10" db="EMBL/GenBank/DDBJ databases">
        <title>Fecal carriage and genetic characteristics of carbapenem-resistant Enterobacterales among healthy adults from four provinces of China.</title>
        <authorList>
            <person name="Li Y."/>
            <person name="Zhang R."/>
        </authorList>
    </citation>
    <scope>NUCLEOTIDE SEQUENCE [LARGE SCALE GENOMIC DNA]</scope>
    <source>
        <strain evidence="2 3">HN-71</strain>
    </source>
</reference>
<dbReference type="Proteomes" id="UP001269984">
    <property type="component" value="Unassembled WGS sequence"/>
</dbReference>
<dbReference type="AlphaFoldDB" id="A0ABD5H0Q9"/>
<comment type="caution">
    <text evidence="2">The sequence shown here is derived from an EMBL/GenBank/DDBJ whole genome shotgun (WGS) entry which is preliminary data.</text>
</comment>
<sequence>MAPKAQAKSSEIHDTLWSYINSKTIIQQDVIDSIEKEIATFPAGSEKAYMTAILYAAKGEFNSAVEWFKDALNSDDSTIALNYLAYIGSSAHNYFHRLEIFRLEEQFCVPTIRRIARNAAYCIGNTKLIRSYSLKLSALCDDEEKRELREEGDRMISIVEEFKRATSLSSNQIEELCDEAEEIANKHGVNCIGAHFFVSGDSDNAYVVRAETDDPEVLAELNIELLCLLSSEKYRKLPFTSWFLSDVDRVEKVNVG</sequence>
<evidence type="ECO:0000313" key="3">
    <source>
        <dbReference type="Proteomes" id="UP001269984"/>
    </source>
</evidence>
<dbReference type="InterPro" id="IPR019734">
    <property type="entry name" value="TPR_rpt"/>
</dbReference>
<feature type="repeat" description="TPR" evidence="1">
    <location>
        <begin position="45"/>
        <end position="78"/>
    </location>
</feature>
<evidence type="ECO:0000313" key="2">
    <source>
        <dbReference type="EMBL" id="MDW2634360.1"/>
    </source>
</evidence>
<protein>
    <recommendedName>
        <fullName evidence="4">Tetratricopeptide repeat protein</fullName>
    </recommendedName>
</protein>
<gene>
    <name evidence="2" type="ORF">RYZ90_10955</name>
</gene>
<keyword evidence="1" id="KW-0802">TPR repeat</keyword>
<proteinExistence type="predicted"/>
<name>A0ABD5H0Q9_9ENTR</name>
<dbReference type="PROSITE" id="PS50005">
    <property type="entry name" value="TPR"/>
    <property type="match status" value="1"/>
</dbReference>
<evidence type="ECO:0000256" key="1">
    <source>
        <dbReference type="PROSITE-ProRule" id="PRU00339"/>
    </source>
</evidence>
<dbReference type="EMBL" id="JAWPAZ010000004">
    <property type="protein sequence ID" value="MDW2634360.1"/>
    <property type="molecule type" value="Genomic_DNA"/>
</dbReference>
<organism evidence="2 3">
    <name type="scientific">Citrobacter portucalensis</name>
    <dbReference type="NCBI Taxonomy" id="1639133"/>
    <lineage>
        <taxon>Bacteria</taxon>
        <taxon>Pseudomonadati</taxon>
        <taxon>Pseudomonadota</taxon>
        <taxon>Gammaproteobacteria</taxon>
        <taxon>Enterobacterales</taxon>
        <taxon>Enterobacteriaceae</taxon>
        <taxon>Citrobacter</taxon>
        <taxon>Citrobacter freundii complex</taxon>
    </lineage>
</organism>
<evidence type="ECO:0008006" key="4">
    <source>
        <dbReference type="Google" id="ProtNLM"/>
    </source>
</evidence>
<accession>A0ABD5H0Q9</accession>